<gene>
    <name evidence="1" type="ORF">COB13_04585</name>
</gene>
<dbReference type="Pfam" id="PF13419">
    <property type="entry name" value="HAD_2"/>
    <property type="match status" value="1"/>
</dbReference>
<comment type="caution">
    <text evidence="1">The sequence shown here is derived from an EMBL/GenBank/DDBJ whole genome shotgun (WGS) entry which is preliminary data.</text>
</comment>
<dbReference type="SFLD" id="SFLDG01135">
    <property type="entry name" value="C1.5.6:_HAD__Beta-PGM__Phospha"/>
    <property type="match status" value="1"/>
</dbReference>
<dbReference type="Gene3D" id="3.40.50.1000">
    <property type="entry name" value="HAD superfamily/HAD-like"/>
    <property type="match status" value="1"/>
</dbReference>
<evidence type="ECO:0000313" key="1">
    <source>
        <dbReference type="EMBL" id="PCJ02476.1"/>
    </source>
</evidence>
<reference evidence="1" key="2">
    <citation type="journal article" date="2018" name="ISME J.">
        <title>A dynamic microbial community with high functional redundancy inhabits the cold, oxic subseafloor aquifer.</title>
        <authorList>
            <person name="Tully B.J."/>
            <person name="Wheat C.G."/>
            <person name="Glazer B.T."/>
            <person name="Huber J.A."/>
        </authorList>
    </citation>
    <scope>NUCLEOTIDE SEQUENCE</scope>
    <source>
        <strain evidence="1">NORP83</strain>
    </source>
</reference>
<dbReference type="PANTHER" id="PTHR43434">
    <property type="entry name" value="PHOSPHOGLYCOLATE PHOSPHATASE"/>
    <property type="match status" value="1"/>
</dbReference>
<protein>
    <submittedName>
        <fullName evidence="1">HAD family hydrolase</fullName>
    </submittedName>
</protein>
<dbReference type="Gene3D" id="1.10.150.240">
    <property type="entry name" value="Putative phosphatase, domain 2"/>
    <property type="match status" value="1"/>
</dbReference>
<accession>A0A2A4Z7F0</accession>
<dbReference type="NCBIfam" id="TIGR01509">
    <property type="entry name" value="HAD-SF-IA-v3"/>
    <property type="match status" value="1"/>
</dbReference>
<dbReference type="InterPro" id="IPR023198">
    <property type="entry name" value="PGP-like_dom2"/>
</dbReference>
<dbReference type="InterPro" id="IPR006439">
    <property type="entry name" value="HAD-SF_hydro_IA"/>
</dbReference>
<dbReference type="SFLD" id="SFLDG01129">
    <property type="entry name" value="C1.5:_HAD__Beta-PGM__Phosphata"/>
    <property type="match status" value="1"/>
</dbReference>
<dbReference type="SUPFAM" id="SSF56784">
    <property type="entry name" value="HAD-like"/>
    <property type="match status" value="1"/>
</dbReference>
<dbReference type="GO" id="GO:0006281">
    <property type="term" value="P:DNA repair"/>
    <property type="evidence" value="ECO:0007669"/>
    <property type="project" value="TreeGrafter"/>
</dbReference>
<dbReference type="InterPro" id="IPR023214">
    <property type="entry name" value="HAD_sf"/>
</dbReference>
<dbReference type="InterPro" id="IPR041492">
    <property type="entry name" value="HAD_2"/>
</dbReference>
<dbReference type="NCBIfam" id="TIGR01549">
    <property type="entry name" value="HAD-SF-IA-v1"/>
    <property type="match status" value="1"/>
</dbReference>
<dbReference type="PANTHER" id="PTHR43434:SF24">
    <property type="entry name" value="HYDROLASE-RELATED"/>
    <property type="match status" value="1"/>
</dbReference>
<dbReference type="InterPro" id="IPR036412">
    <property type="entry name" value="HAD-like_sf"/>
</dbReference>
<dbReference type="SFLD" id="SFLDS00003">
    <property type="entry name" value="Haloacid_Dehalogenase"/>
    <property type="match status" value="1"/>
</dbReference>
<proteinExistence type="predicted"/>
<organism evidence="1">
    <name type="scientific">OCS116 cluster bacterium</name>
    <dbReference type="NCBI Taxonomy" id="2030921"/>
    <lineage>
        <taxon>Bacteria</taxon>
        <taxon>Pseudomonadati</taxon>
        <taxon>Pseudomonadota</taxon>
        <taxon>Alphaproteobacteria</taxon>
        <taxon>OCS116 cluster</taxon>
    </lineage>
</organism>
<dbReference type="AlphaFoldDB" id="A0A2A4Z7F0"/>
<reference key="1">
    <citation type="submission" date="2017-08" db="EMBL/GenBank/DDBJ databases">
        <title>A dynamic microbial community with high functional redundancy inhabits the cold, oxic subseafloor aquifer.</title>
        <authorList>
            <person name="Tully B.J."/>
            <person name="Wheat C.G."/>
            <person name="Glazer B.T."/>
            <person name="Huber J.A."/>
        </authorList>
    </citation>
    <scope>NUCLEOTIDE SEQUENCE [LARGE SCALE GENOMIC DNA]</scope>
</reference>
<dbReference type="GO" id="GO:0008967">
    <property type="term" value="F:phosphoglycolate phosphatase activity"/>
    <property type="evidence" value="ECO:0007669"/>
    <property type="project" value="TreeGrafter"/>
</dbReference>
<dbReference type="GO" id="GO:0005829">
    <property type="term" value="C:cytosol"/>
    <property type="evidence" value="ECO:0007669"/>
    <property type="project" value="TreeGrafter"/>
</dbReference>
<sequence>MQPKLVIFDLDGTLVDGARAAIPAMQHAFEAVGLPKPNDAQVMDMIGLSIIPAIQHILNSFNQIRTVSDSEVEQIGEIYKNYFYQSRIAEKHPMPLYDGALKALAELQTQDEILLGIATGNSRRGVNAFLDKHNLRDAFFTTQCASECPSKPHPEMILQAMRDAGVEAAQTIMIGDTSFDMQMAKAANVYAIGVNWGYHSQDIMLSAGADIIVDNFEQLTAQILEFLDVK</sequence>
<dbReference type="InterPro" id="IPR050155">
    <property type="entry name" value="HAD-like_hydrolase_sf"/>
</dbReference>
<dbReference type="EMBL" id="NVUS01000004">
    <property type="protein sequence ID" value="PCJ02476.1"/>
    <property type="molecule type" value="Genomic_DNA"/>
</dbReference>
<keyword evidence="1" id="KW-0378">Hydrolase</keyword>
<name>A0A2A4Z7F0_9PROT</name>